<gene>
    <name evidence="2" type="ORF">ALECFALPRED_001339</name>
</gene>
<comment type="caution">
    <text evidence="2">The sequence shown here is derived from an EMBL/GenBank/DDBJ whole genome shotgun (WGS) entry which is preliminary data.</text>
</comment>
<dbReference type="OrthoDB" id="5406989at2759"/>
<keyword evidence="1" id="KW-0732">Signal</keyword>
<reference evidence="2" key="1">
    <citation type="submission" date="2021-03" db="EMBL/GenBank/DDBJ databases">
        <authorList>
            <person name="Tagirdzhanova G."/>
        </authorList>
    </citation>
    <scope>NUCLEOTIDE SEQUENCE</scope>
</reference>
<evidence type="ECO:0000313" key="2">
    <source>
        <dbReference type="EMBL" id="CAF9943797.1"/>
    </source>
</evidence>
<dbReference type="Proteomes" id="UP000664203">
    <property type="component" value="Unassembled WGS sequence"/>
</dbReference>
<protein>
    <submittedName>
        <fullName evidence="2">Uncharacterized protein</fullName>
    </submittedName>
</protein>
<feature type="signal peptide" evidence="1">
    <location>
        <begin position="1"/>
        <end position="20"/>
    </location>
</feature>
<dbReference type="EMBL" id="CAJPDR010001293">
    <property type="protein sequence ID" value="CAF9943797.1"/>
    <property type="molecule type" value="Genomic_DNA"/>
</dbReference>
<organism evidence="2 3">
    <name type="scientific">Alectoria fallacina</name>
    <dbReference type="NCBI Taxonomy" id="1903189"/>
    <lineage>
        <taxon>Eukaryota</taxon>
        <taxon>Fungi</taxon>
        <taxon>Dikarya</taxon>
        <taxon>Ascomycota</taxon>
        <taxon>Pezizomycotina</taxon>
        <taxon>Lecanoromycetes</taxon>
        <taxon>OSLEUM clade</taxon>
        <taxon>Lecanoromycetidae</taxon>
        <taxon>Lecanorales</taxon>
        <taxon>Lecanorineae</taxon>
        <taxon>Parmeliaceae</taxon>
        <taxon>Alectoria</taxon>
    </lineage>
</organism>
<proteinExistence type="predicted"/>
<accession>A0A8H3JAW4</accession>
<evidence type="ECO:0000256" key="1">
    <source>
        <dbReference type="SAM" id="SignalP"/>
    </source>
</evidence>
<name>A0A8H3JAW4_9LECA</name>
<sequence>MYTLTLLTPLFLTLTARTLGQTPPPSNMTITVYSGLNCNPNGTSFTLPLPYNVQETNFDNDSMPFLSYSLSRATTLQEQLDISGPTKGMGSLDGNPQQCTLFHETTSPDSNGNPLMANHCYGLLLGPAECLRFLQRN</sequence>
<feature type="chain" id="PRO_5034637507" evidence="1">
    <location>
        <begin position="21"/>
        <end position="137"/>
    </location>
</feature>
<keyword evidence="3" id="KW-1185">Reference proteome</keyword>
<dbReference type="AlphaFoldDB" id="A0A8H3JAW4"/>
<evidence type="ECO:0000313" key="3">
    <source>
        <dbReference type="Proteomes" id="UP000664203"/>
    </source>
</evidence>